<evidence type="ECO:0000256" key="7">
    <source>
        <dbReference type="SAM" id="Phobius"/>
    </source>
</evidence>
<proteinExistence type="predicted"/>
<evidence type="ECO:0000313" key="9">
    <source>
        <dbReference type="EMBL" id="MDT0445092.1"/>
    </source>
</evidence>
<accession>A0ABU2S7Y6</accession>
<dbReference type="EMBL" id="JAVREV010000012">
    <property type="protein sequence ID" value="MDT0445092.1"/>
    <property type="molecule type" value="Genomic_DNA"/>
</dbReference>
<keyword evidence="7" id="KW-0472">Membrane</keyword>
<evidence type="ECO:0000256" key="6">
    <source>
        <dbReference type="SAM" id="MobiDB-lite"/>
    </source>
</evidence>
<keyword evidence="10" id="KW-1185">Reference proteome</keyword>
<keyword evidence="7" id="KW-0812">Transmembrane</keyword>
<feature type="compositionally biased region" description="Pro residues" evidence="6">
    <location>
        <begin position="360"/>
        <end position="370"/>
    </location>
</feature>
<comment type="caution">
    <text evidence="9">The sequence shown here is derived from an EMBL/GenBank/DDBJ whole genome shotgun (WGS) entry which is preliminary data.</text>
</comment>
<dbReference type="InterPro" id="IPR008271">
    <property type="entry name" value="Ser/Thr_kinase_AS"/>
</dbReference>
<protein>
    <submittedName>
        <fullName evidence="9">Protein kinase</fullName>
    </submittedName>
</protein>
<dbReference type="Proteomes" id="UP001183615">
    <property type="component" value="Unassembled WGS sequence"/>
</dbReference>
<evidence type="ECO:0000256" key="2">
    <source>
        <dbReference type="ARBA" id="ARBA00022741"/>
    </source>
</evidence>
<feature type="compositionally biased region" description="Low complexity" evidence="6">
    <location>
        <begin position="304"/>
        <end position="339"/>
    </location>
</feature>
<keyword evidence="4 5" id="KW-0067">ATP-binding</keyword>
<evidence type="ECO:0000313" key="10">
    <source>
        <dbReference type="Proteomes" id="UP001183615"/>
    </source>
</evidence>
<dbReference type="SMART" id="SM00220">
    <property type="entry name" value="S_TKc"/>
    <property type="match status" value="1"/>
</dbReference>
<organism evidence="9 10">
    <name type="scientific">Streptomyces johnsoniae</name>
    <dbReference type="NCBI Taxonomy" id="3075532"/>
    <lineage>
        <taxon>Bacteria</taxon>
        <taxon>Bacillati</taxon>
        <taxon>Actinomycetota</taxon>
        <taxon>Actinomycetes</taxon>
        <taxon>Kitasatosporales</taxon>
        <taxon>Streptomycetaceae</taxon>
        <taxon>Streptomyces</taxon>
    </lineage>
</organism>
<reference evidence="10" key="1">
    <citation type="submission" date="2023-07" db="EMBL/GenBank/DDBJ databases">
        <title>30 novel species of actinomycetes from the DSMZ collection.</title>
        <authorList>
            <person name="Nouioui I."/>
        </authorList>
    </citation>
    <scope>NUCLEOTIDE SEQUENCE [LARGE SCALE GENOMIC DNA]</scope>
    <source>
        <strain evidence="10">DSM 41886</strain>
    </source>
</reference>
<dbReference type="PROSITE" id="PS50011">
    <property type="entry name" value="PROTEIN_KINASE_DOM"/>
    <property type="match status" value="1"/>
</dbReference>
<feature type="compositionally biased region" description="Low complexity" evidence="6">
    <location>
        <begin position="383"/>
        <end position="404"/>
    </location>
</feature>
<dbReference type="Gene3D" id="1.10.510.10">
    <property type="entry name" value="Transferase(Phosphotransferase) domain 1"/>
    <property type="match status" value="1"/>
</dbReference>
<dbReference type="PROSITE" id="PS00108">
    <property type="entry name" value="PROTEIN_KINASE_ST"/>
    <property type="match status" value="1"/>
</dbReference>
<dbReference type="Pfam" id="PF00069">
    <property type="entry name" value="Pkinase"/>
    <property type="match status" value="1"/>
</dbReference>
<feature type="compositionally biased region" description="Pro residues" evidence="6">
    <location>
        <begin position="340"/>
        <end position="353"/>
    </location>
</feature>
<evidence type="ECO:0000256" key="4">
    <source>
        <dbReference type="ARBA" id="ARBA00022840"/>
    </source>
</evidence>
<dbReference type="PANTHER" id="PTHR43289:SF34">
    <property type="entry name" value="SERINE_THREONINE-PROTEIN KINASE YBDM-RELATED"/>
    <property type="match status" value="1"/>
</dbReference>
<sequence length="684" mass="72744">MPQDPHRIGAYRLLGRLGEGGMGQVYLARSERGRTVAVKTIRSALAQEPDFRRRFSLEIAAARRVGGSWTAPVLDADTEGPVPWVATGYIAGPSLHEIVSRDYGPLPERSVRLLANGLAHALRDIHGAGLVHRDLKPSNVLLTIDGPRVIDFGIARALESAPGEGVTRTGATVGSPGFMSPEQVRGQQISPASDVFCYGSLLAYAATGRTPFGALDSGVHILMFRIAEEGPDLTDIPEGLRRLIAGCLAKEPERRTTVEELLAATTPDNSREPWLPGELVAQLGRHAVALLDSENPESRTDARAVPADPTATGATGATAAAPADPTATGAAGQTAVGPTPLDPGPTRPAPPSWPSSATPQPRPVPVPSPYSQPNTPYRPDAPSIPSLGGYGPSPYGSTGAGPAAPRRRRAVPVLAVGAVLVVMAVLGVVVATQLTGGSGSGSDAAIEEGYLGAWQGEYENASGEVRELRFEITQGAEGEIVGSALTLSPTILCSYEVRLDSFEERLSFTEESAWAVPSHQTTETCRDNSTPQTLQLSENGEEMTWNYGEQTATLSPADTASEANVPETLLGAWRDEWRDEGLDGEEVDGEDIITISQGPIGEPVLRFERSEADELVCAWDNRLVKVEGREITLGPDVLDESVSDPDCGVYSGFRLWHEEDDDDTIKVIWLTALDNDPGEFERND</sequence>
<feature type="binding site" evidence="5">
    <location>
        <position position="39"/>
    </location>
    <ligand>
        <name>ATP</name>
        <dbReference type="ChEBI" id="CHEBI:30616"/>
    </ligand>
</feature>
<feature type="region of interest" description="Disordered" evidence="6">
    <location>
        <begin position="293"/>
        <end position="404"/>
    </location>
</feature>
<dbReference type="RefSeq" id="WP_311619319.1">
    <property type="nucleotide sequence ID" value="NZ_JAVREV010000012.1"/>
</dbReference>
<keyword evidence="2 5" id="KW-0547">Nucleotide-binding</keyword>
<evidence type="ECO:0000256" key="1">
    <source>
        <dbReference type="ARBA" id="ARBA00022679"/>
    </source>
</evidence>
<dbReference type="Gene3D" id="3.30.200.20">
    <property type="entry name" value="Phosphorylase Kinase, domain 1"/>
    <property type="match status" value="1"/>
</dbReference>
<feature type="transmembrane region" description="Helical" evidence="7">
    <location>
        <begin position="410"/>
        <end position="431"/>
    </location>
</feature>
<dbReference type="InterPro" id="IPR011009">
    <property type="entry name" value="Kinase-like_dom_sf"/>
</dbReference>
<dbReference type="CDD" id="cd14014">
    <property type="entry name" value="STKc_PknB_like"/>
    <property type="match status" value="1"/>
</dbReference>
<evidence type="ECO:0000256" key="3">
    <source>
        <dbReference type="ARBA" id="ARBA00022777"/>
    </source>
</evidence>
<keyword evidence="7" id="KW-1133">Transmembrane helix</keyword>
<keyword evidence="1" id="KW-0808">Transferase</keyword>
<evidence type="ECO:0000259" key="8">
    <source>
        <dbReference type="PROSITE" id="PS50011"/>
    </source>
</evidence>
<name>A0ABU2S7Y6_9ACTN</name>
<evidence type="ECO:0000256" key="5">
    <source>
        <dbReference type="PROSITE-ProRule" id="PRU10141"/>
    </source>
</evidence>
<keyword evidence="3 9" id="KW-0418">Kinase</keyword>
<dbReference type="InterPro" id="IPR017441">
    <property type="entry name" value="Protein_kinase_ATP_BS"/>
</dbReference>
<dbReference type="GO" id="GO:0016301">
    <property type="term" value="F:kinase activity"/>
    <property type="evidence" value="ECO:0007669"/>
    <property type="project" value="UniProtKB-KW"/>
</dbReference>
<dbReference type="SUPFAM" id="SSF56112">
    <property type="entry name" value="Protein kinase-like (PK-like)"/>
    <property type="match status" value="1"/>
</dbReference>
<feature type="domain" description="Protein kinase" evidence="8">
    <location>
        <begin position="11"/>
        <end position="275"/>
    </location>
</feature>
<dbReference type="PANTHER" id="PTHR43289">
    <property type="entry name" value="MITOGEN-ACTIVATED PROTEIN KINASE KINASE KINASE 20-RELATED"/>
    <property type="match status" value="1"/>
</dbReference>
<gene>
    <name evidence="9" type="ORF">RM779_21160</name>
</gene>
<dbReference type="InterPro" id="IPR000719">
    <property type="entry name" value="Prot_kinase_dom"/>
</dbReference>
<dbReference type="PROSITE" id="PS00107">
    <property type="entry name" value="PROTEIN_KINASE_ATP"/>
    <property type="match status" value="1"/>
</dbReference>